<gene>
    <name evidence="3" type="ordered locus">Nham_4155</name>
</gene>
<name>Q1QG60_NITHX</name>
<dbReference type="EMBL" id="CP000320">
    <property type="protein sequence ID" value="ABE64787.1"/>
    <property type="molecule type" value="Genomic_DNA"/>
</dbReference>
<accession>Q1QG60</accession>
<keyword evidence="4" id="KW-1185">Reference proteome</keyword>
<dbReference type="InterPro" id="IPR011006">
    <property type="entry name" value="CheY-like_superfamily"/>
</dbReference>
<feature type="domain" description="Response regulatory" evidence="2">
    <location>
        <begin position="8"/>
        <end position="118"/>
    </location>
</feature>
<dbReference type="PROSITE" id="PS50110">
    <property type="entry name" value="RESPONSE_REGULATORY"/>
    <property type="match status" value="1"/>
</dbReference>
<dbReference type="Gene3D" id="3.40.50.2300">
    <property type="match status" value="1"/>
</dbReference>
<keyword evidence="1" id="KW-0597">Phosphoprotein</keyword>
<protein>
    <submittedName>
        <fullName evidence="3">Response regulator receiver domain protein (CheY-like)</fullName>
    </submittedName>
</protein>
<dbReference type="RefSeq" id="WP_011504951.1">
    <property type="nucleotide sequence ID" value="NC_007959.1"/>
</dbReference>
<dbReference type="GO" id="GO:0000160">
    <property type="term" value="P:phosphorelay signal transduction system"/>
    <property type="evidence" value="ECO:0007669"/>
    <property type="project" value="InterPro"/>
</dbReference>
<dbReference type="SMART" id="SM00448">
    <property type="entry name" value="REC"/>
    <property type="match status" value="1"/>
</dbReference>
<dbReference type="OrthoDB" id="582170at2"/>
<keyword evidence="3" id="KW-0614">Plasmid</keyword>
<dbReference type="Proteomes" id="UP000001953">
    <property type="component" value="Plasmid 1"/>
</dbReference>
<dbReference type="HOGENOM" id="CLU_000445_69_11_5"/>
<evidence type="ECO:0000256" key="1">
    <source>
        <dbReference type="PROSITE-ProRule" id="PRU00169"/>
    </source>
</evidence>
<organism evidence="3 4">
    <name type="scientific">Nitrobacter hamburgensis (strain DSM 10229 / NCIMB 13809 / X14)</name>
    <dbReference type="NCBI Taxonomy" id="323097"/>
    <lineage>
        <taxon>Bacteria</taxon>
        <taxon>Pseudomonadati</taxon>
        <taxon>Pseudomonadota</taxon>
        <taxon>Alphaproteobacteria</taxon>
        <taxon>Hyphomicrobiales</taxon>
        <taxon>Nitrobacteraceae</taxon>
        <taxon>Nitrobacter</taxon>
    </lineage>
</organism>
<dbReference type="KEGG" id="nha:Nham_4155"/>
<dbReference type="SUPFAM" id="SSF52172">
    <property type="entry name" value="CheY-like"/>
    <property type="match status" value="1"/>
</dbReference>
<reference evidence="4" key="1">
    <citation type="submission" date="2006-03" db="EMBL/GenBank/DDBJ databases">
        <title>Complete sequence of plasmid 1 of Nitrobacter hamburgensis X14.</title>
        <authorList>
            <consortium name="US DOE Joint Genome Institute"/>
            <person name="Copeland A."/>
            <person name="Lucas S."/>
            <person name="Lapidus A."/>
            <person name="Barry K."/>
            <person name="Detter J.C."/>
            <person name="Glavina del Rio T."/>
            <person name="Hammon N."/>
            <person name="Israni S."/>
            <person name="Dalin E."/>
            <person name="Tice H."/>
            <person name="Pitluck S."/>
            <person name="Chain P."/>
            <person name="Malfatti S."/>
            <person name="Shin M."/>
            <person name="Vergez L."/>
            <person name="Schmutz J."/>
            <person name="Larimer F."/>
            <person name="Land M."/>
            <person name="Hauser L."/>
            <person name="Kyrpides N."/>
            <person name="Ivanova N."/>
            <person name="Ward B."/>
            <person name="Arp D."/>
            <person name="Klotz M."/>
            <person name="Stein L."/>
            <person name="O'Mullan G."/>
            <person name="Starkenburg S."/>
            <person name="Sayavedra L."/>
            <person name="Poret-Peterson A.T."/>
            <person name="Gentry M.E."/>
            <person name="Bruce D."/>
            <person name="Richardson P."/>
        </authorList>
    </citation>
    <scope>NUCLEOTIDE SEQUENCE [LARGE SCALE GENOMIC DNA]</scope>
    <source>
        <strain evidence="4">DSM 10229 / NCIMB 13809 / X14</strain>
        <plasmid evidence="4">Plasmid pNITHX1</plasmid>
    </source>
</reference>
<dbReference type="AlphaFoldDB" id="Q1QG60"/>
<evidence type="ECO:0000313" key="4">
    <source>
        <dbReference type="Proteomes" id="UP000001953"/>
    </source>
</evidence>
<proteinExistence type="predicted"/>
<dbReference type="InterPro" id="IPR001789">
    <property type="entry name" value="Sig_transdc_resp-reg_receiver"/>
</dbReference>
<geneLocation type="plasmid" evidence="4">
    <name>pNITHX1</name>
</geneLocation>
<sequence>MTDRTAKRILIVEDEFLVALHLEDALTGMGHQIVGPCTRIQAAMVVARERSIDFAILDINVAGTPSFPVADILRQRSIPFVFASGYGLEGLVDGYRNEIALRKPYDLEELRGAIIRIFPELSH</sequence>
<evidence type="ECO:0000259" key="2">
    <source>
        <dbReference type="PROSITE" id="PS50110"/>
    </source>
</evidence>
<evidence type="ECO:0000313" key="3">
    <source>
        <dbReference type="EMBL" id="ABE64787.1"/>
    </source>
</evidence>
<feature type="modified residue" description="4-aspartylphosphate" evidence="1">
    <location>
        <position position="58"/>
    </location>
</feature>